<evidence type="ECO:0000313" key="1">
    <source>
        <dbReference type="EMBL" id="MBI3127784.1"/>
    </source>
</evidence>
<comment type="caution">
    <text evidence="1">The sequence shown here is derived from an EMBL/GenBank/DDBJ whole genome shotgun (WGS) entry which is preliminary data.</text>
</comment>
<dbReference type="PANTHER" id="PTHR40267:SF1">
    <property type="entry name" value="BLR3294 PROTEIN"/>
    <property type="match status" value="1"/>
</dbReference>
<dbReference type="Gene3D" id="3.40.50.12500">
    <property type="match status" value="1"/>
</dbReference>
<sequence>MDWVKKLGFIVPSWNTVMEYECARMAPEGVSVHFTRIHHTNDEEETLLRMIHEVPHLAELLGHARLDAICFGCTGGSFVRPGMDLEITQVIQEKTGIPATTTATALVEAMREMGIAKVAVASPYPQWLNDRLGGFLKDHGIAVVREKGQNVECPAFLPPGNAEALAREVDAPEAEGIFISCTNFRSLEVIDRLERDLGKPVLTSNTTALWHTLRTAGYEGRGRLGGALLRERLSAARK</sequence>
<dbReference type="GO" id="GO:0016853">
    <property type="term" value="F:isomerase activity"/>
    <property type="evidence" value="ECO:0007669"/>
    <property type="project" value="UniProtKB-KW"/>
</dbReference>
<evidence type="ECO:0000313" key="2">
    <source>
        <dbReference type="Proteomes" id="UP000782312"/>
    </source>
</evidence>
<gene>
    <name evidence="1" type="ORF">HYZ11_09290</name>
</gene>
<name>A0A932HY02_UNCTE</name>
<dbReference type="InterPro" id="IPR026286">
    <property type="entry name" value="MaiA/AMDase"/>
</dbReference>
<reference evidence="1" key="1">
    <citation type="submission" date="2020-07" db="EMBL/GenBank/DDBJ databases">
        <title>Huge and variable diversity of episymbiotic CPR bacteria and DPANN archaea in groundwater ecosystems.</title>
        <authorList>
            <person name="He C.Y."/>
            <person name="Keren R."/>
            <person name="Whittaker M."/>
            <person name="Farag I.F."/>
            <person name="Doudna J."/>
            <person name="Cate J.H.D."/>
            <person name="Banfield J.F."/>
        </authorList>
    </citation>
    <scope>NUCLEOTIDE SEQUENCE</scope>
    <source>
        <strain evidence="1">NC_groundwater_763_Ag_S-0.2um_68_21</strain>
    </source>
</reference>
<dbReference type="Pfam" id="PF17645">
    <property type="entry name" value="Amdase"/>
    <property type="match status" value="1"/>
</dbReference>
<dbReference type="Proteomes" id="UP000782312">
    <property type="component" value="Unassembled WGS sequence"/>
</dbReference>
<dbReference type="InterPro" id="IPR053714">
    <property type="entry name" value="Iso_Racemase_Enz_sf"/>
</dbReference>
<keyword evidence="1" id="KW-0413">Isomerase</keyword>
<organism evidence="1 2">
    <name type="scientific">Tectimicrobiota bacterium</name>
    <dbReference type="NCBI Taxonomy" id="2528274"/>
    <lineage>
        <taxon>Bacteria</taxon>
        <taxon>Pseudomonadati</taxon>
        <taxon>Nitrospinota/Tectimicrobiota group</taxon>
        <taxon>Candidatus Tectimicrobiota</taxon>
    </lineage>
</organism>
<dbReference type="PANTHER" id="PTHR40267">
    <property type="entry name" value="BLR3294 PROTEIN"/>
    <property type="match status" value="1"/>
</dbReference>
<accession>A0A932HY02</accession>
<protein>
    <submittedName>
        <fullName evidence="1">Maleate cis-trans isomerase</fullName>
    </submittedName>
</protein>
<dbReference type="AlphaFoldDB" id="A0A932HY02"/>
<proteinExistence type="predicted"/>
<dbReference type="EMBL" id="JACPUR010000019">
    <property type="protein sequence ID" value="MBI3127784.1"/>
    <property type="molecule type" value="Genomic_DNA"/>
</dbReference>
<dbReference type="PIRSF" id="PIRSF015736">
    <property type="entry name" value="MI"/>
    <property type="match status" value="1"/>
</dbReference>